<dbReference type="KEGG" id="vcn:VOLCADRAFT_116893"/>
<evidence type="ECO:0000313" key="3">
    <source>
        <dbReference type="Proteomes" id="UP000001058"/>
    </source>
</evidence>
<name>D8TQ96_VOLCA</name>
<dbReference type="InParanoid" id="D8TQ96"/>
<proteinExistence type="predicted"/>
<feature type="compositionally biased region" description="Polar residues" evidence="1">
    <location>
        <begin position="337"/>
        <end position="349"/>
    </location>
</feature>
<feature type="region of interest" description="Disordered" evidence="1">
    <location>
        <begin position="220"/>
        <end position="246"/>
    </location>
</feature>
<keyword evidence="3" id="KW-1185">Reference proteome</keyword>
<dbReference type="GeneID" id="9625226"/>
<organism evidence="3">
    <name type="scientific">Volvox carteri f. nagariensis</name>
    <dbReference type="NCBI Taxonomy" id="3068"/>
    <lineage>
        <taxon>Eukaryota</taxon>
        <taxon>Viridiplantae</taxon>
        <taxon>Chlorophyta</taxon>
        <taxon>core chlorophytes</taxon>
        <taxon>Chlorophyceae</taxon>
        <taxon>CS clade</taxon>
        <taxon>Chlamydomonadales</taxon>
        <taxon>Volvocaceae</taxon>
        <taxon>Volvox</taxon>
    </lineage>
</organism>
<sequence length="461" mass="48513">MHSLPCASGGEDSVCVALTQLSKSTFHTLTTSIANFTFRFFALLQRLMEDNTNGLQAGGCDSSDCLFCQYRSNSPFHLNAYAGKLTSLLRKRSLNGMMLTSLNTRVDASAEQCAALPAISPPTVARCSDSKRHRQMTSTNGMVTASGLTPGLASEPFFGPPALTAVSGTTAPTAPHPHRHPLAEVDEPHDCLTMCGGRQCSDHILHGAVSWLHGEDVVPTTTATTGSAKPAEQPAPAPAMDPDSAGIEDNAGAGIVRASEAAAPTEVAAATVSGLAANAGGGLGTTLAPPLSLVQNHHPESRIQASVQTQQLLAHPRHQQAHCPLRPEQHQGRHKQQQGPPSEVHQQQGREAVQPSPPLPPLEQQQQQQRAGRLVCGRELPEGWSFQGQWRNLPDPVPATLKELVRLPGPSYYSRHGPGRRPPGCDVGPSGSACSGSAGIICALEFSPDGRLLAAAGVDKQ</sequence>
<feature type="region of interest" description="Disordered" evidence="1">
    <location>
        <begin position="326"/>
        <end position="373"/>
    </location>
</feature>
<evidence type="ECO:0000313" key="2">
    <source>
        <dbReference type="EMBL" id="EFJ50366.1"/>
    </source>
</evidence>
<gene>
    <name evidence="2" type="ORF">VOLCADRAFT_116893</name>
</gene>
<evidence type="ECO:0000256" key="1">
    <source>
        <dbReference type="SAM" id="MobiDB-lite"/>
    </source>
</evidence>
<accession>D8TQ96</accession>
<dbReference type="AlphaFoldDB" id="D8TQ96"/>
<protein>
    <submittedName>
        <fullName evidence="2">Uncharacterized protein</fullName>
    </submittedName>
</protein>
<feature type="non-terminal residue" evidence="2">
    <location>
        <position position="461"/>
    </location>
</feature>
<dbReference type="RefSeq" id="XP_002948491.1">
    <property type="nucleotide sequence ID" value="XM_002948445.1"/>
</dbReference>
<dbReference type="EMBL" id="GL378331">
    <property type="protein sequence ID" value="EFJ50366.1"/>
    <property type="molecule type" value="Genomic_DNA"/>
</dbReference>
<dbReference type="Proteomes" id="UP000001058">
    <property type="component" value="Unassembled WGS sequence"/>
</dbReference>
<reference evidence="2 3" key="1">
    <citation type="journal article" date="2010" name="Science">
        <title>Genomic analysis of organismal complexity in the multicellular green alga Volvox carteri.</title>
        <authorList>
            <person name="Prochnik S.E."/>
            <person name="Umen J."/>
            <person name="Nedelcu A.M."/>
            <person name="Hallmann A."/>
            <person name="Miller S.M."/>
            <person name="Nishii I."/>
            <person name="Ferris P."/>
            <person name="Kuo A."/>
            <person name="Mitros T."/>
            <person name="Fritz-Laylin L.K."/>
            <person name="Hellsten U."/>
            <person name="Chapman J."/>
            <person name="Simakov O."/>
            <person name="Rensing S.A."/>
            <person name="Terry A."/>
            <person name="Pangilinan J."/>
            <person name="Kapitonov V."/>
            <person name="Jurka J."/>
            <person name="Salamov A."/>
            <person name="Shapiro H."/>
            <person name="Schmutz J."/>
            <person name="Grimwood J."/>
            <person name="Lindquist E."/>
            <person name="Lucas S."/>
            <person name="Grigoriev I.V."/>
            <person name="Schmitt R."/>
            <person name="Kirk D."/>
            <person name="Rokhsar D.S."/>
        </authorList>
    </citation>
    <scope>NUCLEOTIDE SEQUENCE [LARGE SCALE GENOMIC DNA]</scope>
    <source>
        <strain evidence="3">f. Nagariensis / Eve</strain>
    </source>
</reference>